<sequence length="268" mass="28674">MSAGRAAVFRAPSRPAPFRAAPVRWPGFAKRHPVWFVALLELVVIVVYGLTGTIAHFAELPGEFVSIVANVVLGGLAAGLLTRLGWWRTAGFRLPVRPRDLLWFVPLLLPVGFSLAAGTEFKGWVLTSQLLISALLIGFAEEAIFRGLMLSALKARGFWTAAVVSSVLFGLSHTLNLLSGKSGVEILIQVSYALAIGFCFAATVLRTGLIWPLVLIHALIDFTSFLGKEGASPAWNAAAGVGVTFAFMSYGLYLMLHRQSPGVKVAAA</sequence>
<dbReference type="GO" id="GO:0080120">
    <property type="term" value="P:CAAX-box protein maturation"/>
    <property type="evidence" value="ECO:0007669"/>
    <property type="project" value="UniProtKB-ARBA"/>
</dbReference>
<comment type="caution">
    <text evidence="3">The sequence shown here is derived from an EMBL/GenBank/DDBJ whole genome shotgun (WGS) entry which is preliminary data.</text>
</comment>
<evidence type="ECO:0000256" key="1">
    <source>
        <dbReference type="SAM" id="Phobius"/>
    </source>
</evidence>
<dbReference type="EMBL" id="VKDB01000035">
    <property type="protein sequence ID" value="TSA79941.1"/>
    <property type="molecule type" value="Genomic_DNA"/>
</dbReference>
<dbReference type="PANTHER" id="PTHR36435">
    <property type="entry name" value="SLR1288 PROTEIN"/>
    <property type="match status" value="1"/>
</dbReference>
<dbReference type="GO" id="GO:0006508">
    <property type="term" value="P:proteolysis"/>
    <property type="evidence" value="ECO:0007669"/>
    <property type="project" value="UniProtKB-KW"/>
</dbReference>
<accession>A0A553UIU2</accession>
<keyword evidence="3" id="KW-0645">Protease</keyword>
<dbReference type="Proteomes" id="UP000316092">
    <property type="component" value="Unassembled WGS sequence"/>
</dbReference>
<dbReference type="AlphaFoldDB" id="A0A553UIU2"/>
<dbReference type="GO" id="GO:0008237">
    <property type="term" value="F:metallopeptidase activity"/>
    <property type="evidence" value="ECO:0007669"/>
    <property type="project" value="UniProtKB-KW"/>
</dbReference>
<name>A0A553UIU2_9DEIO</name>
<dbReference type="OrthoDB" id="371054at2"/>
<organism evidence="3 4">
    <name type="scientific">Deinococcus detaillensis</name>
    <dbReference type="NCBI Taxonomy" id="2592048"/>
    <lineage>
        <taxon>Bacteria</taxon>
        <taxon>Thermotogati</taxon>
        <taxon>Deinococcota</taxon>
        <taxon>Deinococci</taxon>
        <taxon>Deinococcales</taxon>
        <taxon>Deinococcaceae</taxon>
        <taxon>Deinococcus</taxon>
    </lineage>
</organism>
<proteinExistence type="predicted"/>
<reference evidence="3 4" key="1">
    <citation type="submission" date="2019-07" db="EMBL/GenBank/DDBJ databases">
        <title>Deinococcus detaillus sp. nov., isolated from humus soil in Antarctica.</title>
        <authorList>
            <person name="Zhang K."/>
        </authorList>
    </citation>
    <scope>NUCLEOTIDE SEQUENCE [LARGE SCALE GENOMIC DNA]</scope>
    <source>
        <strain evidence="3 4">H1</strain>
    </source>
</reference>
<dbReference type="GO" id="GO:0004175">
    <property type="term" value="F:endopeptidase activity"/>
    <property type="evidence" value="ECO:0007669"/>
    <property type="project" value="UniProtKB-ARBA"/>
</dbReference>
<feature type="transmembrane region" description="Helical" evidence="1">
    <location>
        <begin position="34"/>
        <end position="58"/>
    </location>
</feature>
<feature type="transmembrane region" description="Helical" evidence="1">
    <location>
        <begin position="233"/>
        <end position="256"/>
    </location>
</feature>
<evidence type="ECO:0000259" key="2">
    <source>
        <dbReference type="Pfam" id="PF02517"/>
    </source>
</evidence>
<keyword evidence="4" id="KW-1185">Reference proteome</keyword>
<keyword evidence="1" id="KW-0472">Membrane</keyword>
<feature type="transmembrane region" description="Helical" evidence="1">
    <location>
        <begin position="64"/>
        <end position="81"/>
    </location>
</feature>
<evidence type="ECO:0000313" key="3">
    <source>
        <dbReference type="EMBL" id="TSA79941.1"/>
    </source>
</evidence>
<keyword evidence="3" id="KW-0378">Hydrolase</keyword>
<protein>
    <submittedName>
        <fullName evidence="3">CPBP family intramembrane metalloprotease</fullName>
    </submittedName>
</protein>
<gene>
    <name evidence="3" type="ORF">FNU79_17275</name>
</gene>
<feature type="transmembrane region" description="Helical" evidence="1">
    <location>
        <begin position="157"/>
        <end position="178"/>
    </location>
</feature>
<keyword evidence="1" id="KW-1133">Transmembrane helix</keyword>
<keyword evidence="1" id="KW-0812">Transmembrane</keyword>
<feature type="domain" description="CAAX prenyl protease 2/Lysostaphin resistance protein A-like" evidence="2">
    <location>
        <begin position="126"/>
        <end position="222"/>
    </location>
</feature>
<dbReference type="Pfam" id="PF02517">
    <property type="entry name" value="Rce1-like"/>
    <property type="match status" value="1"/>
</dbReference>
<keyword evidence="3" id="KW-0482">Metalloprotease</keyword>
<dbReference type="PANTHER" id="PTHR36435:SF1">
    <property type="entry name" value="CAAX AMINO TERMINAL PROTEASE FAMILY PROTEIN"/>
    <property type="match status" value="1"/>
</dbReference>
<feature type="transmembrane region" description="Helical" evidence="1">
    <location>
        <begin position="101"/>
        <end position="118"/>
    </location>
</feature>
<evidence type="ECO:0000313" key="4">
    <source>
        <dbReference type="Proteomes" id="UP000316092"/>
    </source>
</evidence>
<dbReference type="InterPro" id="IPR003675">
    <property type="entry name" value="Rce1/LyrA-like_dom"/>
</dbReference>
<dbReference type="InterPro" id="IPR052710">
    <property type="entry name" value="CAAX_protease"/>
</dbReference>